<sequence length="56" mass="5949">MSPSPFSVATALVFTTLPLLTTFVLSFTVASEGIPGTEPCRLVTVCSPKFRTTINT</sequence>
<evidence type="ECO:0000313" key="2">
    <source>
        <dbReference type="Ensembl" id="ENSPMRP00000031661.1"/>
    </source>
</evidence>
<keyword evidence="3" id="KW-1185">Reference proteome</keyword>
<proteinExistence type="predicted"/>
<reference evidence="2" key="2">
    <citation type="submission" date="2025-08" db="UniProtKB">
        <authorList>
            <consortium name="Ensembl"/>
        </authorList>
    </citation>
    <scope>IDENTIFICATION</scope>
</reference>
<organism evidence="2 3">
    <name type="scientific">Podarcis muralis</name>
    <name type="common">Wall lizard</name>
    <name type="synonym">Lacerta muralis</name>
    <dbReference type="NCBI Taxonomy" id="64176"/>
    <lineage>
        <taxon>Eukaryota</taxon>
        <taxon>Metazoa</taxon>
        <taxon>Chordata</taxon>
        <taxon>Craniata</taxon>
        <taxon>Vertebrata</taxon>
        <taxon>Euteleostomi</taxon>
        <taxon>Lepidosauria</taxon>
        <taxon>Squamata</taxon>
        <taxon>Bifurcata</taxon>
        <taxon>Unidentata</taxon>
        <taxon>Episquamata</taxon>
        <taxon>Laterata</taxon>
        <taxon>Lacertibaenia</taxon>
        <taxon>Lacertidae</taxon>
        <taxon>Podarcis</taxon>
    </lineage>
</organism>
<dbReference type="GeneTree" id="ENSGT01000000220262"/>
<keyword evidence="1" id="KW-0732">Signal</keyword>
<protein>
    <submittedName>
        <fullName evidence="2">Uncharacterized protein</fullName>
    </submittedName>
</protein>
<evidence type="ECO:0000256" key="1">
    <source>
        <dbReference type="SAM" id="SignalP"/>
    </source>
</evidence>
<name>A0A670K4E0_PODMU</name>
<reference evidence="2" key="3">
    <citation type="submission" date="2025-09" db="UniProtKB">
        <authorList>
            <consortium name="Ensembl"/>
        </authorList>
    </citation>
    <scope>IDENTIFICATION</scope>
</reference>
<dbReference type="OMA" id="CVSIVFM"/>
<reference evidence="2 3" key="1">
    <citation type="journal article" date="2019" name="Proc. Natl. Acad. Sci. U.S.A.">
        <title>Regulatory changes in pterin and carotenoid genes underlie balanced color polymorphisms in the wall lizard.</title>
        <authorList>
            <person name="Andrade P."/>
            <person name="Pinho C."/>
            <person name="Perez I de Lanuza G."/>
            <person name="Afonso S."/>
            <person name="Brejcha J."/>
            <person name="Rubin C.J."/>
            <person name="Wallerman O."/>
            <person name="Pereira P."/>
            <person name="Sabatino S.J."/>
            <person name="Bellati A."/>
            <person name="Pellitteri-Rosa D."/>
            <person name="Bosakova Z."/>
            <person name="Bunikis I."/>
            <person name="Carretero M.A."/>
            <person name="Feiner N."/>
            <person name="Marsik P."/>
            <person name="Pauperio F."/>
            <person name="Salvi D."/>
            <person name="Soler L."/>
            <person name="While G.M."/>
            <person name="Uller T."/>
            <person name="Font E."/>
            <person name="Andersson L."/>
            <person name="Carneiro M."/>
        </authorList>
    </citation>
    <scope>NUCLEOTIDE SEQUENCE</scope>
</reference>
<evidence type="ECO:0000313" key="3">
    <source>
        <dbReference type="Proteomes" id="UP000472272"/>
    </source>
</evidence>
<feature type="signal peptide" evidence="1">
    <location>
        <begin position="1"/>
        <end position="26"/>
    </location>
</feature>
<dbReference type="AlphaFoldDB" id="A0A670K4E0"/>
<dbReference type="Ensembl" id="ENSPMRT00000033585.1">
    <property type="protein sequence ID" value="ENSPMRP00000031661.1"/>
    <property type="gene ID" value="ENSPMRG00000020513.1"/>
</dbReference>
<dbReference type="Proteomes" id="UP000472272">
    <property type="component" value="Chromosome 3"/>
</dbReference>
<accession>A0A670K4E0</accession>
<feature type="chain" id="PRO_5025559561" evidence="1">
    <location>
        <begin position="27"/>
        <end position="56"/>
    </location>
</feature>